<dbReference type="GO" id="GO:0016020">
    <property type="term" value="C:membrane"/>
    <property type="evidence" value="ECO:0007669"/>
    <property type="project" value="UniProtKB-SubCell"/>
</dbReference>
<dbReference type="InterPro" id="IPR035952">
    <property type="entry name" value="Rhomboid-like_sf"/>
</dbReference>
<evidence type="ECO:0000256" key="6">
    <source>
        <dbReference type="ARBA" id="ARBA00022989"/>
    </source>
</evidence>
<dbReference type="AlphaFoldDB" id="C1MVS0"/>
<evidence type="ECO:0000313" key="11">
    <source>
        <dbReference type="Proteomes" id="UP000001876"/>
    </source>
</evidence>
<keyword evidence="11" id="KW-1185">Reference proteome</keyword>
<dbReference type="SUPFAM" id="SSF144091">
    <property type="entry name" value="Rhomboid-like"/>
    <property type="match status" value="1"/>
</dbReference>
<evidence type="ECO:0000256" key="2">
    <source>
        <dbReference type="ARBA" id="ARBA00009045"/>
    </source>
</evidence>
<dbReference type="PANTHER" id="PTHR43066">
    <property type="entry name" value="RHOMBOID-RELATED PROTEIN"/>
    <property type="match status" value="1"/>
</dbReference>
<dbReference type="Gene3D" id="1.20.1540.10">
    <property type="entry name" value="Rhomboid-like"/>
    <property type="match status" value="1"/>
</dbReference>
<reference evidence="10 11" key="1">
    <citation type="journal article" date="2009" name="Science">
        <title>Green evolution and dynamic adaptations revealed by genomes of the marine picoeukaryotes Micromonas.</title>
        <authorList>
            <person name="Worden A.Z."/>
            <person name="Lee J.H."/>
            <person name="Mock T."/>
            <person name="Rouze P."/>
            <person name="Simmons M.P."/>
            <person name="Aerts A.L."/>
            <person name="Allen A.E."/>
            <person name="Cuvelier M.L."/>
            <person name="Derelle E."/>
            <person name="Everett M.V."/>
            <person name="Foulon E."/>
            <person name="Grimwood J."/>
            <person name="Gundlach H."/>
            <person name="Henrissat B."/>
            <person name="Napoli C."/>
            <person name="McDonald S.M."/>
            <person name="Parker M.S."/>
            <person name="Rombauts S."/>
            <person name="Salamov A."/>
            <person name="Von Dassow P."/>
            <person name="Badger J.H."/>
            <person name="Coutinho P.M."/>
            <person name="Demir E."/>
            <person name="Dubchak I."/>
            <person name="Gentemann C."/>
            <person name="Eikrem W."/>
            <person name="Gready J.E."/>
            <person name="John U."/>
            <person name="Lanier W."/>
            <person name="Lindquist E.A."/>
            <person name="Lucas S."/>
            <person name="Mayer K.F."/>
            <person name="Moreau H."/>
            <person name="Not F."/>
            <person name="Otillar R."/>
            <person name="Panaud O."/>
            <person name="Pangilinan J."/>
            <person name="Paulsen I."/>
            <person name="Piegu B."/>
            <person name="Poliakov A."/>
            <person name="Robbens S."/>
            <person name="Schmutz J."/>
            <person name="Toulza E."/>
            <person name="Wyss T."/>
            <person name="Zelensky A."/>
            <person name="Zhou K."/>
            <person name="Armbrust E.V."/>
            <person name="Bhattacharya D."/>
            <person name="Goodenough U.W."/>
            <person name="Van de Peer Y."/>
            <person name="Grigoriev I.V."/>
        </authorList>
    </citation>
    <scope>NUCLEOTIDE SEQUENCE [LARGE SCALE GENOMIC DNA]</scope>
    <source>
        <strain evidence="10 11">CCMP1545</strain>
    </source>
</reference>
<feature type="non-terminal residue" evidence="10">
    <location>
        <position position="153"/>
    </location>
</feature>
<feature type="transmembrane region" description="Helical" evidence="8">
    <location>
        <begin position="129"/>
        <end position="148"/>
    </location>
</feature>
<proteinExistence type="inferred from homology"/>
<evidence type="ECO:0000256" key="8">
    <source>
        <dbReference type="SAM" id="Phobius"/>
    </source>
</evidence>
<protein>
    <submittedName>
        <fullName evidence="10">Predicted protein</fullName>
    </submittedName>
</protein>
<dbReference type="GeneID" id="9685528"/>
<dbReference type="GO" id="GO:0004252">
    <property type="term" value="F:serine-type endopeptidase activity"/>
    <property type="evidence" value="ECO:0007669"/>
    <property type="project" value="InterPro"/>
</dbReference>
<name>C1MVS0_MICPC</name>
<keyword evidence="4 8" id="KW-0812">Transmembrane</keyword>
<keyword evidence="3" id="KW-0645">Protease</keyword>
<keyword evidence="7 8" id="KW-0472">Membrane</keyword>
<sequence length="153" mass="16766">MAIRLWNEIDRLPVKPPVTLGVMALSSALHFGILGDRTFSASDACLNPRAVIELGEWHRLVTAPLFYADEMHLVYNLSSMLWKGVQLETRMGSEAFAKLLVFLLVSVNAAACAVAWVTRAHFASVEEAYYRSCVTGSAGVLFALKSVIFSGED</sequence>
<dbReference type="GO" id="GO:0006508">
    <property type="term" value="P:proteolysis"/>
    <property type="evidence" value="ECO:0007669"/>
    <property type="project" value="UniProtKB-KW"/>
</dbReference>
<evidence type="ECO:0000256" key="4">
    <source>
        <dbReference type="ARBA" id="ARBA00022692"/>
    </source>
</evidence>
<keyword evidence="5" id="KW-0378">Hydrolase</keyword>
<evidence type="ECO:0000256" key="3">
    <source>
        <dbReference type="ARBA" id="ARBA00022670"/>
    </source>
</evidence>
<evidence type="ECO:0000313" key="10">
    <source>
        <dbReference type="EMBL" id="EEH55749.1"/>
    </source>
</evidence>
<comment type="subcellular location">
    <subcellularLocation>
        <location evidence="1">Membrane</location>
        <topology evidence="1">Multi-pass membrane protein</topology>
    </subcellularLocation>
</comment>
<dbReference type="OrthoDB" id="10257275at2759"/>
<dbReference type="OMA" id="VWVELIL"/>
<gene>
    <name evidence="10" type="ORF">MICPUCDRAFT_18451</name>
</gene>
<organism evidence="11">
    <name type="scientific">Micromonas pusilla (strain CCMP1545)</name>
    <name type="common">Picoplanktonic green alga</name>
    <dbReference type="NCBI Taxonomy" id="564608"/>
    <lineage>
        <taxon>Eukaryota</taxon>
        <taxon>Viridiplantae</taxon>
        <taxon>Chlorophyta</taxon>
        <taxon>Mamiellophyceae</taxon>
        <taxon>Mamiellales</taxon>
        <taxon>Mamiellaceae</taxon>
        <taxon>Micromonas</taxon>
    </lineage>
</organism>
<dbReference type="EMBL" id="GG663741">
    <property type="protein sequence ID" value="EEH55749.1"/>
    <property type="molecule type" value="Genomic_DNA"/>
</dbReference>
<dbReference type="InterPro" id="IPR022764">
    <property type="entry name" value="Peptidase_S54_rhomboid_dom"/>
</dbReference>
<evidence type="ECO:0000259" key="9">
    <source>
        <dbReference type="Pfam" id="PF01694"/>
    </source>
</evidence>
<dbReference type="KEGG" id="mpp:MICPUCDRAFT_18451"/>
<feature type="transmembrane region" description="Helical" evidence="8">
    <location>
        <begin position="99"/>
        <end position="117"/>
    </location>
</feature>
<keyword evidence="6 8" id="KW-1133">Transmembrane helix</keyword>
<dbReference type="RefSeq" id="XP_003059797.1">
    <property type="nucleotide sequence ID" value="XM_003059751.1"/>
</dbReference>
<dbReference type="PANTHER" id="PTHR43066:SF1">
    <property type="entry name" value="RHOMBOID PROTEIN 2"/>
    <property type="match status" value="1"/>
</dbReference>
<dbReference type="Proteomes" id="UP000001876">
    <property type="component" value="Unassembled WGS sequence"/>
</dbReference>
<dbReference type="eggNOG" id="KOG2632">
    <property type="taxonomic scope" value="Eukaryota"/>
</dbReference>
<feature type="domain" description="Peptidase S54 rhomboid" evidence="9">
    <location>
        <begin position="55"/>
        <end position="149"/>
    </location>
</feature>
<accession>C1MVS0</accession>
<evidence type="ECO:0000256" key="5">
    <source>
        <dbReference type="ARBA" id="ARBA00022801"/>
    </source>
</evidence>
<comment type="similarity">
    <text evidence="2">Belongs to the peptidase S54 family.</text>
</comment>
<evidence type="ECO:0000256" key="1">
    <source>
        <dbReference type="ARBA" id="ARBA00004141"/>
    </source>
</evidence>
<dbReference type="Pfam" id="PF01694">
    <property type="entry name" value="Rhomboid"/>
    <property type="match status" value="1"/>
</dbReference>
<evidence type="ECO:0000256" key="7">
    <source>
        <dbReference type="ARBA" id="ARBA00023136"/>
    </source>
</evidence>